<reference evidence="1" key="1">
    <citation type="submission" date="2024-02" db="EMBL/GenBank/DDBJ databases">
        <authorList>
            <consortium name="ELIXIR-Norway"/>
            <consortium name="Elixir Norway"/>
        </authorList>
    </citation>
    <scope>NUCLEOTIDE SEQUENCE</scope>
</reference>
<accession>A0ABP0UJP5</accession>
<sequence length="491" mass="53086">MEVLSCIWSSGGGGGLKTSMPYVLLTRPFSFLNSTFLNSSRALSRLGGGLTEVCMAVDGSIIGHAAAAQEDAASGVEQSAGAESQGHDGASSQVGVALLTHTLTTVQVPIGTVVKSSGSHLAETMTDAGRVHCDPGAVPSSAVPVASTSGRVDPGFWNERRKHHSCSVTQSPGMLFVVDNDRDRFPFIELEQGKLEENIVIGEGHSVSTCFEQGDVGDSKSIWLSTSHKLDVNHMLATHYADDLKGGADFTLNTSHNFVPASRLSTCFHAESLGDPTLEVELEQDREARKVLESVVTNLRTGDCVLRLQSKKILKHNVALTNSYVTNLRGQHSLRLETTTPLQGSGNISSSFSTNFQGTQELCVKGSQWIGERNVVGASYVTDLNQGNHVSLEAKHSVKGIAEMTLKLTNDLRGALQLCVTSSHTRECTHWGWTYRNGSSEEQCLGLEWRHEVSPEKYFAVQASTKNWRWKLCADMHMPSGTAPKFRTLSL</sequence>
<dbReference type="Proteomes" id="UP001497512">
    <property type="component" value="Chromosome 4"/>
</dbReference>
<gene>
    <name evidence="1" type="ORF">CSSPTR1EN2_LOCUS16199</name>
</gene>
<protein>
    <submittedName>
        <fullName evidence="1">Uncharacterized protein</fullName>
    </submittedName>
</protein>
<evidence type="ECO:0000313" key="2">
    <source>
        <dbReference type="Proteomes" id="UP001497512"/>
    </source>
</evidence>
<evidence type="ECO:0000313" key="1">
    <source>
        <dbReference type="EMBL" id="CAK9222580.1"/>
    </source>
</evidence>
<organism evidence="1 2">
    <name type="scientific">Sphagnum troendelagicum</name>
    <dbReference type="NCBI Taxonomy" id="128251"/>
    <lineage>
        <taxon>Eukaryota</taxon>
        <taxon>Viridiplantae</taxon>
        <taxon>Streptophyta</taxon>
        <taxon>Embryophyta</taxon>
        <taxon>Bryophyta</taxon>
        <taxon>Sphagnophytina</taxon>
        <taxon>Sphagnopsida</taxon>
        <taxon>Sphagnales</taxon>
        <taxon>Sphagnaceae</taxon>
        <taxon>Sphagnum</taxon>
    </lineage>
</organism>
<proteinExistence type="predicted"/>
<keyword evidence="2" id="KW-1185">Reference proteome</keyword>
<name>A0ABP0UJP5_9BRYO</name>
<dbReference type="EMBL" id="OZ019896">
    <property type="protein sequence ID" value="CAK9222580.1"/>
    <property type="molecule type" value="Genomic_DNA"/>
</dbReference>